<comment type="caution">
    <text evidence="1">The sequence shown here is derived from an EMBL/GenBank/DDBJ whole genome shotgun (WGS) entry which is preliminary data.</text>
</comment>
<organism evidence="1">
    <name type="scientific">bioreactor metagenome</name>
    <dbReference type="NCBI Taxonomy" id="1076179"/>
    <lineage>
        <taxon>unclassified sequences</taxon>
        <taxon>metagenomes</taxon>
        <taxon>ecological metagenomes</taxon>
    </lineage>
</organism>
<accession>A0A645EF70</accession>
<sequence>MAIGQGHDSLHIALIENRTHRIVRGIQNDQTRFVGEDVFDVCSLHLE</sequence>
<gene>
    <name evidence="1" type="ORF">SDC9_146604</name>
</gene>
<dbReference type="AlphaFoldDB" id="A0A645EF70"/>
<dbReference type="EMBL" id="VSSQ01045504">
    <property type="protein sequence ID" value="MPM99413.1"/>
    <property type="molecule type" value="Genomic_DNA"/>
</dbReference>
<protein>
    <submittedName>
        <fullName evidence="1">Uncharacterized protein</fullName>
    </submittedName>
</protein>
<name>A0A645EF70_9ZZZZ</name>
<evidence type="ECO:0000313" key="1">
    <source>
        <dbReference type="EMBL" id="MPM99413.1"/>
    </source>
</evidence>
<proteinExistence type="predicted"/>
<reference evidence="1" key="1">
    <citation type="submission" date="2019-08" db="EMBL/GenBank/DDBJ databases">
        <authorList>
            <person name="Kucharzyk K."/>
            <person name="Murdoch R.W."/>
            <person name="Higgins S."/>
            <person name="Loffler F."/>
        </authorList>
    </citation>
    <scope>NUCLEOTIDE SEQUENCE</scope>
</reference>